<reference evidence="3" key="1">
    <citation type="journal article" date="2015" name="J. Biotechnol.">
        <title>Complete genome sequence of Streptomyces ambofaciens ATCC 23877, the spiramycin producer.</title>
        <authorList>
            <person name="Thibessard A."/>
            <person name="Haas D."/>
            <person name="Gerbaud C."/>
            <person name="Aigle B."/>
            <person name="Lautru S."/>
            <person name="Pernodet J.L."/>
            <person name="Leblond P."/>
        </authorList>
    </citation>
    <scope>NUCLEOTIDE SEQUENCE [LARGE SCALE GENOMIC DNA]</scope>
    <source>
        <strain evidence="3">ATCC 23877 / 3486 / DSM 40053 / JCM 4204 / NBRC 12836 / NRRL B-2516</strain>
    </source>
</reference>
<feature type="region of interest" description="Disordered" evidence="1">
    <location>
        <begin position="36"/>
        <end position="65"/>
    </location>
</feature>
<dbReference type="EMBL" id="CP012382">
    <property type="protein sequence ID" value="AKZ57150.1"/>
    <property type="molecule type" value="Genomic_DNA"/>
</dbReference>
<evidence type="ECO:0000313" key="3">
    <source>
        <dbReference type="Proteomes" id="UP000061018"/>
    </source>
</evidence>
<protein>
    <submittedName>
        <fullName evidence="2">Uncharacterized protein</fullName>
    </submittedName>
</protein>
<organism evidence="2 3">
    <name type="scientific">Streptomyces ambofaciens (strain ATCC 23877 / 3486 / DSM 40053 / JCM 4204 / NBRC 12836 / NRRL B-2516)</name>
    <dbReference type="NCBI Taxonomy" id="278992"/>
    <lineage>
        <taxon>Bacteria</taxon>
        <taxon>Bacillati</taxon>
        <taxon>Actinomycetota</taxon>
        <taxon>Actinomycetes</taxon>
        <taxon>Kitasatosporales</taxon>
        <taxon>Streptomycetaceae</taxon>
        <taxon>Streptomyces</taxon>
    </lineage>
</organism>
<evidence type="ECO:0000313" key="2">
    <source>
        <dbReference type="EMBL" id="AKZ57150.1"/>
    </source>
</evidence>
<evidence type="ECO:0000256" key="1">
    <source>
        <dbReference type="SAM" id="MobiDB-lite"/>
    </source>
</evidence>
<accession>A0A0K2AVJ3</accession>
<name>A0A0K2AVJ3_STRA7</name>
<dbReference type="Proteomes" id="UP000061018">
    <property type="component" value="Chromosome"/>
</dbReference>
<proteinExistence type="predicted"/>
<dbReference type="KEGG" id="samb:SAM23877_4105"/>
<gene>
    <name evidence="2" type="ORF">SAM23877_4105</name>
</gene>
<dbReference type="AlphaFoldDB" id="A0A0K2AVJ3"/>
<sequence>MSAKVKKCGHHFRLLRLRSTKDSTARETKDIRKDHLRNAFGPTDRAWTPGTHATSTRRLRASRTR</sequence>
<feature type="compositionally biased region" description="Basic residues" evidence="1">
    <location>
        <begin position="55"/>
        <end position="65"/>
    </location>
</feature>